<proteinExistence type="predicted"/>
<dbReference type="InterPro" id="IPR011990">
    <property type="entry name" value="TPR-like_helical_dom_sf"/>
</dbReference>
<gene>
    <name evidence="3" type="ORF">SAMN05421771_0402</name>
</gene>
<feature type="transmembrane region" description="Helical" evidence="1">
    <location>
        <begin position="158"/>
        <end position="178"/>
    </location>
</feature>
<evidence type="ECO:0000313" key="3">
    <source>
        <dbReference type="EMBL" id="SFR99659.1"/>
    </source>
</evidence>
<dbReference type="InterPro" id="IPR024983">
    <property type="entry name" value="CHAT_dom"/>
</dbReference>
<dbReference type="EMBL" id="FOZL01000001">
    <property type="protein sequence ID" value="SFR99659.1"/>
    <property type="molecule type" value="Genomic_DNA"/>
</dbReference>
<keyword evidence="4" id="KW-1185">Reference proteome</keyword>
<dbReference type="Gene3D" id="1.25.40.10">
    <property type="entry name" value="Tetratricopeptide repeat domain"/>
    <property type="match status" value="1"/>
</dbReference>
<dbReference type="AlphaFoldDB" id="A0A1I6L868"/>
<reference evidence="3 4" key="1">
    <citation type="submission" date="2016-10" db="EMBL/GenBank/DDBJ databases">
        <authorList>
            <person name="de Groot N.N."/>
        </authorList>
    </citation>
    <scope>NUCLEOTIDE SEQUENCE [LARGE SCALE GENOMIC DNA]</scope>
    <source>
        <strain evidence="3 4">DSM 21001</strain>
    </source>
</reference>
<keyword evidence="1" id="KW-0472">Membrane</keyword>
<evidence type="ECO:0000313" key="4">
    <source>
        <dbReference type="Proteomes" id="UP000199024"/>
    </source>
</evidence>
<dbReference type="OrthoDB" id="100963at2"/>
<sequence>MRHAEDHIDFSDLELLTLPGTGLAEEQIERLRRMREHMEDCTDCAGAAATHLALLRGEPGTAASATSGCPHDELWLHLAAELLDEAQAQPMLIHAATCGDCAQRLKDAMAEVAPSSLDDEVPWLESSTAPWQSEMARTLADRVVPAPAKILPFPRRRVWMAATAAALLFMIGGATWFARRDTDSALLARAYDTQRRTDLHLPGGSSVAKASATRGASAQDLPTELMQLQLRTAEHLHARPNDPYWLAMRGRIALVANDGEAARKDLQLAMASGMSGLDSDLADAFFEIGEANHDPIAWSRAADLYGKVIDETDGKRDPRPRALAFFNRALCWERQSVFVEAIADYEQALALERDPGWRREIEQRLEHVKEQQKKSEVNRGAAMDLSPAGFLAASATAPETTAQDYELYLDAATREWRLGDPAASPEAKAAAKKLAEIGASHHDPWLTELLAARPAEEAAQHLAAATQASASGNADKAFTEAEAASQSFQRAHNAAGALRAEAERVYAYQRMGKVDLCLDASTRLLAEPALQRYAWMHVYVALEHASCGIDKLEVSSSIAETEQTLHDARSAGLRLQMLRAESFLVTMYDMAGETRTSWILAQSGLETCLEGHGARMSTYQFLHALYNTANTQGLRWTAAGLADAAAQASQLVANVPIKAYAQEVAGTAATAVGHYADADAAFARATASMAQMPQGVAARLYSADWETDRSALMARKGQLQPAVDRMQKASAVFGTTGNYNARQHHNTELASLLLKSSDPAQSMHFSLLATNDAEAGLNAAHDESQKLAWGRDNGRGYRLLVQSLATMGRKEDALGVWEWYRSAAFRQGQPRRAGDVPPLPPLPAERRHGLTLVVARLEDRYVVWSVSPNAIRMAVVPDTLEHVELMASTFGELCADRNSSPESIHILGAKLFRLLFAPFSNEIEGSSAIQFDLDAALRRLPLAALTQTTRGYLGLDHAITMLPPWWILRSSPDEPMPEHPRVLLVEGAPSVLDASGSVVSTLPEEYLETRDLAMLYPQALLIRSKESARADLPNLLSSAHLFHIDGHTVEHNNETGLLLANPDVVFSASSLKGVSLHACRLAVVATCSSTAGAEYSLEDHGSLPHALLVAGAHRVAGTLWDVDSKSSRELMLAFYNSLRKANTAPAALRKAQQIMSSTPATAHPFFWAATEVFTQ</sequence>
<dbReference type="Pfam" id="PF12770">
    <property type="entry name" value="CHAT"/>
    <property type="match status" value="1"/>
</dbReference>
<organism evidence="3 4">
    <name type="scientific">Granulicella pectinivorans</name>
    <dbReference type="NCBI Taxonomy" id="474950"/>
    <lineage>
        <taxon>Bacteria</taxon>
        <taxon>Pseudomonadati</taxon>
        <taxon>Acidobacteriota</taxon>
        <taxon>Terriglobia</taxon>
        <taxon>Terriglobales</taxon>
        <taxon>Acidobacteriaceae</taxon>
        <taxon>Granulicella</taxon>
    </lineage>
</organism>
<accession>A0A1I6L868</accession>
<keyword evidence="1" id="KW-1133">Transmembrane helix</keyword>
<name>A0A1I6L868_9BACT</name>
<feature type="domain" description="CHAT" evidence="2">
    <location>
        <begin position="907"/>
        <end position="1169"/>
    </location>
</feature>
<dbReference type="STRING" id="474950.SAMN05421771_0402"/>
<protein>
    <submittedName>
        <fullName evidence="3">CHAT domain-containing protein</fullName>
    </submittedName>
</protein>
<dbReference type="SUPFAM" id="SSF48452">
    <property type="entry name" value="TPR-like"/>
    <property type="match status" value="1"/>
</dbReference>
<evidence type="ECO:0000259" key="2">
    <source>
        <dbReference type="Pfam" id="PF12770"/>
    </source>
</evidence>
<dbReference type="PANTHER" id="PTHR10098">
    <property type="entry name" value="RAPSYN-RELATED"/>
    <property type="match status" value="1"/>
</dbReference>
<keyword evidence="1" id="KW-0812">Transmembrane</keyword>
<dbReference type="InterPro" id="IPR019734">
    <property type="entry name" value="TPR_rpt"/>
</dbReference>
<dbReference type="RefSeq" id="WP_089836131.1">
    <property type="nucleotide sequence ID" value="NZ_FOZL01000001.1"/>
</dbReference>
<evidence type="ECO:0000256" key="1">
    <source>
        <dbReference type="SAM" id="Phobius"/>
    </source>
</evidence>
<dbReference type="SMART" id="SM00028">
    <property type="entry name" value="TPR"/>
    <property type="match status" value="1"/>
</dbReference>
<dbReference type="Proteomes" id="UP000199024">
    <property type="component" value="Unassembled WGS sequence"/>
</dbReference>